<sequence length="113" mass="12888">MIPEGARVWIAMGHTDMRRGMQGLAAMVQQHFEQDPFAGDLWVFRGRSGSLVKIIWHDGIAMSLYTRRLEKGRFIWPSAKDGIVSLTRSQLACLLDGIDWRNPQYSWRPQSAG</sequence>
<dbReference type="EMBL" id="BMHK01000053">
    <property type="protein sequence ID" value="GGC15598.1"/>
    <property type="molecule type" value="Genomic_DNA"/>
</dbReference>
<dbReference type="NCBIfam" id="NF033819">
    <property type="entry name" value="IS66_TnpB"/>
    <property type="match status" value="1"/>
</dbReference>
<reference evidence="1" key="1">
    <citation type="journal article" date="2014" name="Int. J. Syst. Evol. Microbiol.">
        <title>Complete genome sequence of Corynebacterium casei LMG S-19264T (=DSM 44701T), isolated from a smear-ripened cheese.</title>
        <authorList>
            <consortium name="US DOE Joint Genome Institute (JGI-PGF)"/>
            <person name="Walter F."/>
            <person name="Albersmeier A."/>
            <person name="Kalinowski J."/>
            <person name="Ruckert C."/>
        </authorList>
    </citation>
    <scope>NUCLEOTIDE SEQUENCE</scope>
    <source>
        <strain evidence="1">CGMCC 1.15095</strain>
    </source>
</reference>
<dbReference type="InterPro" id="IPR008878">
    <property type="entry name" value="Transposase_IS66_Orf2"/>
</dbReference>
<protein>
    <submittedName>
        <fullName evidence="1">Transposase</fullName>
    </submittedName>
</protein>
<dbReference type="AlphaFoldDB" id="A0A916X794"/>
<dbReference type="PANTHER" id="PTHR36455:SF1">
    <property type="entry name" value="BLR8292 PROTEIN"/>
    <property type="match status" value="1"/>
</dbReference>
<gene>
    <name evidence="1" type="ORF">GCM10011494_38080</name>
</gene>
<organism evidence="1 2">
    <name type="scientific">Novosphingobium endophyticum</name>
    <dbReference type="NCBI Taxonomy" id="1955250"/>
    <lineage>
        <taxon>Bacteria</taxon>
        <taxon>Pseudomonadati</taxon>
        <taxon>Pseudomonadota</taxon>
        <taxon>Alphaproteobacteria</taxon>
        <taxon>Sphingomonadales</taxon>
        <taxon>Sphingomonadaceae</taxon>
        <taxon>Novosphingobium</taxon>
    </lineage>
</organism>
<comment type="caution">
    <text evidence="1">The sequence shown here is derived from an EMBL/GenBank/DDBJ whole genome shotgun (WGS) entry which is preliminary data.</text>
</comment>
<reference evidence="1" key="2">
    <citation type="submission" date="2020-09" db="EMBL/GenBank/DDBJ databases">
        <authorList>
            <person name="Sun Q."/>
            <person name="Zhou Y."/>
        </authorList>
    </citation>
    <scope>NUCLEOTIDE SEQUENCE</scope>
    <source>
        <strain evidence="1">CGMCC 1.15095</strain>
    </source>
</reference>
<accession>A0A916X794</accession>
<evidence type="ECO:0000313" key="1">
    <source>
        <dbReference type="EMBL" id="GGC15598.1"/>
    </source>
</evidence>
<dbReference type="PANTHER" id="PTHR36455">
    <property type="match status" value="1"/>
</dbReference>
<proteinExistence type="predicted"/>
<name>A0A916X794_9SPHN</name>
<dbReference type="Pfam" id="PF05717">
    <property type="entry name" value="TnpB_IS66"/>
    <property type="match status" value="1"/>
</dbReference>
<evidence type="ECO:0000313" key="2">
    <source>
        <dbReference type="Proteomes" id="UP000608154"/>
    </source>
</evidence>
<keyword evidence="2" id="KW-1185">Reference proteome</keyword>
<dbReference type="Proteomes" id="UP000608154">
    <property type="component" value="Unassembled WGS sequence"/>
</dbReference>